<comment type="similarity">
    <text evidence="1">Belongs to the PrpD family.</text>
</comment>
<dbReference type="InterPro" id="IPR042188">
    <property type="entry name" value="MmgE/PrpD_sf_2"/>
</dbReference>
<dbReference type="PANTHER" id="PTHR16943">
    <property type="entry name" value="2-METHYLCITRATE DEHYDRATASE-RELATED"/>
    <property type="match status" value="1"/>
</dbReference>
<dbReference type="Pfam" id="PF19305">
    <property type="entry name" value="MmgE_PrpD_C"/>
    <property type="match status" value="1"/>
</dbReference>
<reference evidence="4" key="1">
    <citation type="journal article" date="2020" name="mSystems">
        <title>Genome- and Community-Level Interaction Insights into Carbon Utilization and Element Cycling Functions of Hydrothermarchaeota in Hydrothermal Sediment.</title>
        <authorList>
            <person name="Zhou Z."/>
            <person name="Liu Y."/>
            <person name="Xu W."/>
            <person name="Pan J."/>
            <person name="Luo Z.H."/>
            <person name="Li M."/>
        </authorList>
    </citation>
    <scope>NUCLEOTIDE SEQUENCE [LARGE SCALE GENOMIC DNA]</scope>
    <source>
        <strain evidence="4">SpSt-34</strain>
    </source>
</reference>
<evidence type="ECO:0000259" key="2">
    <source>
        <dbReference type="Pfam" id="PF03972"/>
    </source>
</evidence>
<evidence type="ECO:0000313" key="4">
    <source>
        <dbReference type="EMBL" id="HEN28599.1"/>
    </source>
</evidence>
<sequence length="475" mass="52458">MKSFSKKSYSIKAMEVILDYIHQIEYSSIPSYVSEYVKVHVLDTLGALFAGSRAKVSQRLLSLIKGWQCRKEATVLLYGHKTLLPWASWLNSTMVRGFDYEPILMGGATHVPGSIIPAALNLAEYAESRLGKRISGKELIVSIVIGLDLNWRLRAAGRGKKTTGMGSGWLAETFSPIAIAALGGKLLEFTKEQINYAMAIGFCQSCGHYGATVGPNGGLMAQLSQGLGTKNGILAVLLAAKGFKAFKDIIGGKWGLYILFGDGKYDTNILLGNLGTKFDHLRPYVKKYPGCGALQAPVEATLRIVNKEDLNPEDVAEIKVKIDPLSYELVAEGKGNTLPEEGDALWDCFYAVALAVKKKRVSIEDFTEEGIKGSGILDLLPKIKIIRDKRKKVRMGAEVEIKTKRGYVYCEKIENLDSLEEQTLIEKFKNCCNVSPKRFSKSQIELIIKQVKELENLDSVTKLIKKCIVSNFEDE</sequence>
<dbReference type="InterPro" id="IPR005656">
    <property type="entry name" value="MmgE_PrpD"/>
</dbReference>
<dbReference type="InterPro" id="IPR045337">
    <property type="entry name" value="MmgE_PrpD_C"/>
</dbReference>
<comment type="caution">
    <text evidence="4">The sequence shown here is derived from an EMBL/GenBank/DDBJ whole genome shotgun (WGS) entry which is preliminary data.</text>
</comment>
<evidence type="ECO:0000256" key="1">
    <source>
        <dbReference type="ARBA" id="ARBA00006174"/>
    </source>
</evidence>
<name>A0A7C2PLE8_UNCW3</name>
<accession>A0A7C2PLE8</accession>
<feature type="domain" description="MmgE/PrpD C-terminal" evidence="3">
    <location>
        <begin position="288"/>
        <end position="451"/>
    </location>
</feature>
<dbReference type="InterPro" id="IPR042183">
    <property type="entry name" value="MmgE/PrpD_sf_1"/>
</dbReference>
<evidence type="ECO:0000259" key="3">
    <source>
        <dbReference type="Pfam" id="PF19305"/>
    </source>
</evidence>
<dbReference type="Pfam" id="PF03972">
    <property type="entry name" value="MmgE_PrpD_N"/>
    <property type="match status" value="1"/>
</dbReference>
<dbReference type="GO" id="GO:0016829">
    <property type="term" value="F:lyase activity"/>
    <property type="evidence" value="ECO:0007669"/>
    <property type="project" value="InterPro"/>
</dbReference>
<dbReference type="Gene3D" id="1.10.4100.10">
    <property type="entry name" value="2-methylcitrate dehydratase PrpD"/>
    <property type="match status" value="1"/>
</dbReference>
<feature type="domain" description="MmgE/PrpD N-terminal" evidence="2">
    <location>
        <begin position="17"/>
        <end position="263"/>
    </location>
</feature>
<dbReference type="InterPro" id="IPR045336">
    <property type="entry name" value="MmgE_PrpD_N"/>
</dbReference>
<dbReference type="SUPFAM" id="SSF103378">
    <property type="entry name" value="2-methylcitrate dehydratase PrpD"/>
    <property type="match status" value="1"/>
</dbReference>
<dbReference type="PANTHER" id="PTHR16943:SF8">
    <property type="entry name" value="2-METHYLCITRATE DEHYDRATASE"/>
    <property type="match status" value="1"/>
</dbReference>
<gene>
    <name evidence="4" type="ORF">ENQ77_08170</name>
</gene>
<evidence type="ECO:0008006" key="5">
    <source>
        <dbReference type="Google" id="ProtNLM"/>
    </source>
</evidence>
<dbReference type="EMBL" id="DSOL01000232">
    <property type="protein sequence ID" value="HEN28599.1"/>
    <property type="molecule type" value="Genomic_DNA"/>
</dbReference>
<proteinExistence type="inferred from homology"/>
<dbReference type="InterPro" id="IPR036148">
    <property type="entry name" value="MmgE/PrpD_sf"/>
</dbReference>
<organism evidence="4">
    <name type="scientific">candidate division WOR-3 bacterium</name>
    <dbReference type="NCBI Taxonomy" id="2052148"/>
    <lineage>
        <taxon>Bacteria</taxon>
        <taxon>Bacteria division WOR-3</taxon>
    </lineage>
</organism>
<dbReference type="AlphaFoldDB" id="A0A7C2PLE8"/>
<protein>
    <recommendedName>
        <fullName evidence="5">MmgE/PrpD family protein</fullName>
    </recommendedName>
</protein>
<dbReference type="Gene3D" id="3.30.1330.120">
    <property type="entry name" value="2-methylcitrate dehydratase PrpD"/>
    <property type="match status" value="1"/>
</dbReference>